<evidence type="ECO:0000259" key="1">
    <source>
        <dbReference type="SMART" id="SM00829"/>
    </source>
</evidence>
<dbReference type="AlphaFoldDB" id="A0A455SKR5"/>
<dbReference type="CDD" id="cd05289">
    <property type="entry name" value="MDR_like_2"/>
    <property type="match status" value="1"/>
</dbReference>
<dbReference type="Gene3D" id="3.40.50.720">
    <property type="entry name" value="NAD(P)-binding Rossmann-like Domain"/>
    <property type="match status" value="1"/>
</dbReference>
<dbReference type="EMBL" id="AP019376">
    <property type="protein sequence ID" value="BBH87968.1"/>
    <property type="molecule type" value="Genomic_DNA"/>
</dbReference>
<dbReference type="InterPro" id="IPR013154">
    <property type="entry name" value="ADH-like_N"/>
</dbReference>
<dbReference type="InterPro" id="IPR036291">
    <property type="entry name" value="NAD(P)-bd_dom_sf"/>
</dbReference>
<dbReference type="Gene3D" id="2.30.110.10">
    <property type="entry name" value="Electron Transport, Fmn-binding Protein, Chain A"/>
    <property type="match status" value="1"/>
</dbReference>
<dbReference type="PANTHER" id="PTHR11695">
    <property type="entry name" value="ALCOHOL DEHYDROGENASE RELATED"/>
    <property type="match status" value="1"/>
</dbReference>
<dbReference type="InterPro" id="IPR011032">
    <property type="entry name" value="GroES-like_sf"/>
</dbReference>
<feature type="domain" description="Enoyl reductase (ER)" evidence="1">
    <location>
        <begin position="161"/>
        <end position="462"/>
    </location>
</feature>
<dbReference type="Pfam" id="PF13602">
    <property type="entry name" value="ADH_zinc_N_2"/>
    <property type="match status" value="1"/>
</dbReference>
<dbReference type="Pfam" id="PF08240">
    <property type="entry name" value="ADH_N"/>
    <property type="match status" value="1"/>
</dbReference>
<dbReference type="InterPro" id="IPR012349">
    <property type="entry name" value="Split_barrel_FMN-bd"/>
</dbReference>
<dbReference type="InterPro" id="IPR020843">
    <property type="entry name" value="ER"/>
</dbReference>
<dbReference type="PANTHER" id="PTHR11695:SF294">
    <property type="entry name" value="RETICULON-4-INTERACTING PROTEIN 1, MITOCHONDRIAL"/>
    <property type="match status" value="1"/>
</dbReference>
<dbReference type="SMART" id="SM00829">
    <property type="entry name" value="PKS_ER"/>
    <property type="match status" value="1"/>
</dbReference>
<organism evidence="2">
    <name type="scientific">Thermosporothrix sp. COM3</name>
    <dbReference type="NCBI Taxonomy" id="2490863"/>
    <lineage>
        <taxon>Bacteria</taxon>
        <taxon>Bacillati</taxon>
        <taxon>Chloroflexota</taxon>
        <taxon>Ktedonobacteria</taxon>
        <taxon>Ktedonobacterales</taxon>
        <taxon>Thermosporotrichaceae</taxon>
        <taxon>Thermosporothrix</taxon>
    </lineage>
</organism>
<evidence type="ECO:0000313" key="2">
    <source>
        <dbReference type="EMBL" id="BBH87968.1"/>
    </source>
</evidence>
<dbReference type="SUPFAM" id="SSF51735">
    <property type="entry name" value="NAD(P)-binding Rossmann-fold domains"/>
    <property type="match status" value="1"/>
</dbReference>
<dbReference type="Gene3D" id="3.90.180.10">
    <property type="entry name" value="Medium-chain alcohol dehydrogenases, catalytic domain"/>
    <property type="match status" value="1"/>
</dbReference>
<protein>
    <recommendedName>
        <fullName evidence="1">Enoyl reductase (ER) domain-containing protein</fullName>
    </recommendedName>
</protein>
<dbReference type="InterPro" id="IPR011576">
    <property type="entry name" value="Pyridox_Oxase_N"/>
</dbReference>
<dbReference type="Pfam" id="PF01243">
    <property type="entry name" value="PNPOx_N"/>
    <property type="match status" value="1"/>
</dbReference>
<sequence>MSSKIQLHELGDFLELPLNAVLATYLPDGEALLSPVWFEWRDGSFHIITYKDVKYRNLKRDPRASILVFENGGINRGIEVRGEVQLDTGNIDEILQRIVKRYLRAEDRDRYAQLLEGVELAHIRLEPGKLRVWDHADDEMYPVGGEQDVKIMKAIRVHKYGGPDELKYERAPRPVPQAGEVLVRVLASGVNPVDWKMRQGLVQAFFSLQFPYIPGGDLAGIVEEVGPGVTGFQKGQKVYGYTAINGKQGSYAEYTTVPASSLALMPAALSFLDAASIPTGAATAWQGLFDYGKLQAGQRVLVLGAAGGVGSFVVQLAHLKGAYVLATASSENQDYVRSLGADEVIDYTKVPPEEITGSITDAVDLIFDAVGGKTAEQSVRVLRRGGTLVSAVSQPAPELMEEHGTQGIFFLATITSEILQAIAALIDEGSVQTPRTTVFPLQEVRQAHELSAKAHGGGRIVLQIADEHALSRDVEQE</sequence>
<dbReference type="GO" id="GO:0016491">
    <property type="term" value="F:oxidoreductase activity"/>
    <property type="evidence" value="ECO:0007669"/>
    <property type="project" value="InterPro"/>
</dbReference>
<gene>
    <name evidence="2" type="ORF">KTC_27190</name>
</gene>
<name>A0A455SKR5_9CHLR</name>
<proteinExistence type="predicted"/>
<dbReference type="SUPFAM" id="SSF50475">
    <property type="entry name" value="FMN-binding split barrel"/>
    <property type="match status" value="1"/>
</dbReference>
<reference evidence="2" key="1">
    <citation type="submission" date="2018-12" db="EMBL/GenBank/DDBJ databases">
        <title>Novel natural products biosynthetic potential of the class Ktedonobacteria.</title>
        <authorList>
            <person name="Zheng Y."/>
            <person name="Saitou A."/>
            <person name="Wang C.M."/>
            <person name="Toyoda A."/>
            <person name="Minakuchi Y."/>
            <person name="Sekiguchi Y."/>
            <person name="Ueda K."/>
            <person name="Takano H."/>
            <person name="Sakai Y."/>
            <person name="Yokota A."/>
            <person name="Yabe S."/>
        </authorList>
    </citation>
    <scope>NUCLEOTIDE SEQUENCE</scope>
    <source>
        <strain evidence="2">COM3</strain>
    </source>
</reference>
<dbReference type="InterPro" id="IPR050700">
    <property type="entry name" value="YIM1/Zinc_Alcohol_DH_Fams"/>
</dbReference>
<accession>A0A455SKR5</accession>
<dbReference type="SUPFAM" id="SSF50129">
    <property type="entry name" value="GroES-like"/>
    <property type="match status" value="1"/>
</dbReference>